<evidence type="ECO:0000313" key="2">
    <source>
        <dbReference type="Proteomes" id="UP000053766"/>
    </source>
</evidence>
<dbReference type="Proteomes" id="UP000053766">
    <property type="component" value="Unassembled WGS sequence"/>
</dbReference>
<protein>
    <submittedName>
        <fullName evidence="1">Uncharacterized protein</fullName>
    </submittedName>
</protein>
<gene>
    <name evidence="1" type="ORF">DICVIV_01904</name>
</gene>
<dbReference type="PANTHER" id="PTHR13411">
    <property type="entry name" value="PLASMINOGEN RECEPTOR (KT)"/>
    <property type="match status" value="1"/>
</dbReference>
<dbReference type="AlphaFoldDB" id="A0A0D8Y4Y3"/>
<evidence type="ECO:0000313" key="1">
    <source>
        <dbReference type="EMBL" id="KJH51923.1"/>
    </source>
</evidence>
<dbReference type="Pfam" id="PF10166">
    <property type="entry name" value="DUF2368"/>
    <property type="match status" value="2"/>
</dbReference>
<dbReference type="GO" id="GO:0005886">
    <property type="term" value="C:plasma membrane"/>
    <property type="evidence" value="ECO:0007669"/>
    <property type="project" value="InterPro"/>
</dbReference>
<reference evidence="1 2" key="1">
    <citation type="submission" date="2013-11" db="EMBL/GenBank/DDBJ databases">
        <title>Draft genome of the bovine lungworm Dictyocaulus viviparus.</title>
        <authorList>
            <person name="Mitreva M."/>
        </authorList>
    </citation>
    <scope>NUCLEOTIDE SEQUENCE [LARGE SCALE GENOMIC DNA]</scope>
    <source>
        <strain evidence="1 2">HannoverDv2000</strain>
    </source>
</reference>
<proteinExistence type="predicted"/>
<accession>A0A0D8Y4Y3</accession>
<reference evidence="2" key="2">
    <citation type="journal article" date="2016" name="Sci. Rep.">
        <title>Dictyocaulus viviparus genome, variome and transcriptome elucidate lungworm biology and support future intervention.</title>
        <authorList>
            <person name="McNulty S.N."/>
            <person name="Strube C."/>
            <person name="Rosa B.A."/>
            <person name="Martin J.C."/>
            <person name="Tyagi R."/>
            <person name="Choi Y.J."/>
            <person name="Wang Q."/>
            <person name="Hallsworth Pepin K."/>
            <person name="Zhang X."/>
            <person name="Ozersky P."/>
            <person name="Wilson R.K."/>
            <person name="Sternberg P.W."/>
            <person name="Gasser R.B."/>
            <person name="Mitreva M."/>
        </authorList>
    </citation>
    <scope>NUCLEOTIDE SEQUENCE [LARGE SCALE GENOMIC DNA]</scope>
    <source>
        <strain evidence="2">HannoverDv2000</strain>
    </source>
</reference>
<dbReference type="EMBL" id="KN716174">
    <property type="protein sequence ID" value="KJH51923.1"/>
    <property type="molecule type" value="Genomic_DNA"/>
</dbReference>
<dbReference type="OrthoDB" id="10256697at2759"/>
<organism evidence="1 2">
    <name type="scientific">Dictyocaulus viviparus</name>
    <name type="common">Bovine lungworm</name>
    <dbReference type="NCBI Taxonomy" id="29172"/>
    <lineage>
        <taxon>Eukaryota</taxon>
        <taxon>Metazoa</taxon>
        <taxon>Ecdysozoa</taxon>
        <taxon>Nematoda</taxon>
        <taxon>Chromadorea</taxon>
        <taxon>Rhabditida</taxon>
        <taxon>Rhabditina</taxon>
        <taxon>Rhabditomorpha</taxon>
        <taxon>Strongyloidea</taxon>
        <taxon>Metastrongylidae</taxon>
        <taxon>Dictyocaulus</taxon>
    </lineage>
</organism>
<sequence length="225" mass="25296">METLVITLAQEREKLRWTASGGGLMMLFCLLSAYHHKSFLHLLPVFPTVTYLGYQVHYCYGNKLSLIEEMSAKLHQEYPNNLALPPVNIQEMGQGISSQKFADLKKLEDNIIEGEIVLKNLQLAQEQALKIAESRERFTWEFAGVATMVCILLVAGSISKRKDFAIPIAPLIMGLGYRYEYAFGTSIETIVGSAEALLNTNDEKLRIVGGPLTLKEVDAYRVKYF</sequence>
<dbReference type="STRING" id="29172.A0A0D8Y4Y3"/>
<dbReference type="PANTHER" id="PTHR13411:SF6">
    <property type="entry name" value="PLASMINOGEN RECEPTOR (KT)"/>
    <property type="match status" value="1"/>
</dbReference>
<dbReference type="InterPro" id="IPR019319">
    <property type="entry name" value="Plg-R(KT)"/>
</dbReference>
<name>A0A0D8Y4Y3_DICVI</name>
<keyword evidence="2" id="KW-1185">Reference proteome</keyword>